<name>A0A1X7UN72_AMPQE</name>
<accession>A0A1X7UN72</accession>
<protein>
    <submittedName>
        <fullName evidence="3">Uncharacterized protein</fullName>
    </submittedName>
</protein>
<feature type="chain" id="PRO_5013050129" evidence="2">
    <location>
        <begin position="18"/>
        <end position="498"/>
    </location>
</feature>
<feature type="region of interest" description="Disordered" evidence="1">
    <location>
        <begin position="285"/>
        <end position="310"/>
    </location>
</feature>
<evidence type="ECO:0000256" key="2">
    <source>
        <dbReference type="SAM" id="SignalP"/>
    </source>
</evidence>
<evidence type="ECO:0000256" key="1">
    <source>
        <dbReference type="SAM" id="MobiDB-lite"/>
    </source>
</evidence>
<keyword evidence="2" id="KW-0732">Signal</keyword>
<proteinExistence type="predicted"/>
<evidence type="ECO:0000313" key="3">
    <source>
        <dbReference type="EnsemblMetazoa" id="Aqu2.1.29440_001"/>
    </source>
</evidence>
<sequence>MNKKYILVLALVSIASSATINMAEEEEPINEIAESSIDELEDEEEAPMKASPFYDIRYVNALDAHINKVIESNFRNQPVIQLLYLWTEGSTVLKIKKMNGGTLREGNKVLQSMNIGNGRSSKTGQYLAYRPRFSGHHHTRLGAIFVNLNRLFPCAKSTRVSCRRFTIEEDGFLKGKAIIEAADFGNNFQAFGANVDTYGLAFQGCPYLNGANGCLPTWFHTTITCLLPRKFSEARREKVRRQDFKMSKKYILMLALVAVASAATTNMAEEEEPMNEIGETSIDELVDEEEEPMSEIAESSIDELEDEEEAPMKASPSYDIRYMNALDAHINKVIESNFQNQPVIQLLYLWTDQSRVLKIKKMNGGTLREGNKLLQRIYIGNGRRSKTGPYMAYRPKFRGYHSTRLGAIFVNLNRLFPCARSTRVSCRRFTIEEDGFLKGKAIIEAADLGNHFRAFGTNVDTYGIAFQGCRYLNGANGCLPKWFHTTIACLLPRSCFRS</sequence>
<dbReference type="AlphaFoldDB" id="A0A1X7UN72"/>
<reference evidence="3" key="1">
    <citation type="submission" date="2017-05" db="UniProtKB">
        <authorList>
            <consortium name="EnsemblMetazoa"/>
        </authorList>
    </citation>
    <scope>IDENTIFICATION</scope>
</reference>
<organism evidence="3">
    <name type="scientific">Amphimedon queenslandica</name>
    <name type="common">Sponge</name>
    <dbReference type="NCBI Taxonomy" id="400682"/>
    <lineage>
        <taxon>Eukaryota</taxon>
        <taxon>Metazoa</taxon>
        <taxon>Porifera</taxon>
        <taxon>Demospongiae</taxon>
        <taxon>Heteroscleromorpha</taxon>
        <taxon>Haplosclerida</taxon>
        <taxon>Niphatidae</taxon>
        <taxon>Amphimedon</taxon>
    </lineage>
</organism>
<dbReference type="EnsemblMetazoa" id="Aqu2.1.29440_001">
    <property type="protein sequence ID" value="Aqu2.1.29440_001"/>
    <property type="gene ID" value="Aqu2.1.29440"/>
</dbReference>
<feature type="compositionally biased region" description="Acidic residues" evidence="1">
    <location>
        <begin position="300"/>
        <end position="309"/>
    </location>
</feature>
<feature type="signal peptide" evidence="2">
    <location>
        <begin position="1"/>
        <end position="17"/>
    </location>
</feature>
<dbReference type="InParanoid" id="A0A1X7UN72"/>